<keyword evidence="5" id="KW-0677">Repeat</keyword>
<dbReference type="PANTHER" id="PTHR22939:SF129">
    <property type="entry name" value="SERINE PROTEASE HTRA2, MITOCHONDRIAL"/>
    <property type="match status" value="1"/>
</dbReference>
<dbReference type="InterPro" id="IPR001940">
    <property type="entry name" value="Peptidase_S1C"/>
</dbReference>
<comment type="similarity">
    <text evidence="2">Belongs to the peptidase S1C family.</text>
</comment>
<dbReference type="SUPFAM" id="SSF50494">
    <property type="entry name" value="Trypsin-like serine proteases"/>
    <property type="match status" value="1"/>
</dbReference>
<protein>
    <submittedName>
        <fullName evidence="11">Do family serine endopeptidase</fullName>
        <ecNumber evidence="11">3.4.21.107</ecNumber>
    </submittedName>
</protein>
<dbReference type="NCBIfam" id="TIGR02037">
    <property type="entry name" value="degP_htrA_DO"/>
    <property type="match status" value="1"/>
</dbReference>
<dbReference type="Pfam" id="PF13180">
    <property type="entry name" value="PDZ_2"/>
    <property type="match status" value="1"/>
</dbReference>
<evidence type="ECO:0000256" key="8">
    <source>
        <dbReference type="ARBA" id="ARBA00022825"/>
    </source>
</evidence>
<evidence type="ECO:0000313" key="11">
    <source>
        <dbReference type="EMBL" id="MDQ7246049.1"/>
    </source>
</evidence>
<accession>A0ABU0YEE4</accession>
<keyword evidence="6" id="KW-0574">Periplasm</keyword>
<evidence type="ECO:0000259" key="10">
    <source>
        <dbReference type="PROSITE" id="PS50106"/>
    </source>
</evidence>
<keyword evidence="7 11" id="KW-0378">Hydrolase</keyword>
<dbReference type="InterPro" id="IPR041489">
    <property type="entry name" value="PDZ_6"/>
</dbReference>
<dbReference type="InterPro" id="IPR036034">
    <property type="entry name" value="PDZ_sf"/>
</dbReference>
<keyword evidence="3" id="KW-0645">Protease</keyword>
<dbReference type="SMART" id="SM00228">
    <property type="entry name" value="PDZ"/>
    <property type="match status" value="2"/>
</dbReference>
<evidence type="ECO:0000256" key="5">
    <source>
        <dbReference type="ARBA" id="ARBA00022737"/>
    </source>
</evidence>
<dbReference type="Pfam" id="PF17820">
    <property type="entry name" value="PDZ_6"/>
    <property type="match status" value="1"/>
</dbReference>
<dbReference type="Proteomes" id="UP001230156">
    <property type="component" value="Unassembled WGS sequence"/>
</dbReference>
<feature type="domain" description="PDZ" evidence="10">
    <location>
        <begin position="279"/>
        <end position="344"/>
    </location>
</feature>
<dbReference type="SUPFAM" id="SSF50156">
    <property type="entry name" value="PDZ domain-like"/>
    <property type="match status" value="2"/>
</dbReference>
<dbReference type="Gene3D" id="2.40.10.120">
    <property type="match status" value="1"/>
</dbReference>
<dbReference type="InterPro" id="IPR011782">
    <property type="entry name" value="Pept_S1C_Do"/>
</dbReference>
<evidence type="ECO:0000256" key="6">
    <source>
        <dbReference type="ARBA" id="ARBA00022764"/>
    </source>
</evidence>
<dbReference type="PANTHER" id="PTHR22939">
    <property type="entry name" value="SERINE PROTEASE FAMILY S1C HTRA-RELATED"/>
    <property type="match status" value="1"/>
</dbReference>
<keyword evidence="4 9" id="KW-0732">Signal</keyword>
<evidence type="ECO:0000256" key="2">
    <source>
        <dbReference type="ARBA" id="ARBA00010541"/>
    </source>
</evidence>
<dbReference type="PROSITE" id="PS50106">
    <property type="entry name" value="PDZ"/>
    <property type="match status" value="2"/>
</dbReference>
<keyword evidence="12" id="KW-1185">Reference proteome</keyword>
<dbReference type="InterPro" id="IPR001478">
    <property type="entry name" value="PDZ"/>
</dbReference>
<comment type="subcellular location">
    <subcellularLocation>
        <location evidence="1">Periplasm</location>
    </subcellularLocation>
</comment>
<evidence type="ECO:0000256" key="1">
    <source>
        <dbReference type="ARBA" id="ARBA00004418"/>
    </source>
</evidence>
<evidence type="ECO:0000256" key="4">
    <source>
        <dbReference type="ARBA" id="ARBA00022729"/>
    </source>
</evidence>
<feature type="chain" id="PRO_5047532871" evidence="9">
    <location>
        <begin position="21"/>
        <end position="460"/>
    </location>
</feature>
<comment type="caution">
    <text evidence="11">The sequence shown here is derived from an EMBL/GenBank/DDBJ whole genome shotgun (WGS) entry which is preliminary data.</text>
</comment>
<evidence type="ECO:0000313" key="12">
    <source>
        <dbReference type="Proteomes" id="UP001230156"/>
    </source>
</evidence>
<evidence type="ECO:0000256" key="3">
    <source>
        <dbReference type="ARBA" id="ARBA00022670"/>
    </source>
</evidence>
<dbReference type="RefSeq" id="WP_379953417.1">
    <property type="nucleotide sequence ID" value="NZ_JAUYVI010000001.1"/>
</dbReference>
<evidence type="ECO:0000256" key="7">
    <source>
        <dbReference type="ARBA" id="ARBA00022801"/>
    </source>
</evidence>
<proteinExistence type="inferred from homology"/>
<reference evidence="12" key="1">
    <citation type="submission" date="2023-08" db="EMBL/GenBank/DDBJ databases">
        <title>Rhodospirillaceae gen. nov., a novel taxon isolated from the Yangtze River Yuezi River estuary sludge.</title>
        <authorList>
            <person name="Ruan L."/>
        </authorList>
    </citation>
    <scope>NUCLEOTIDE SEQUENCE [LARGE SCALE GENOMIC DNA]</scope>
    <source>
        <strain evidence="12">R-7</strain>
    </source>
</reference>
<dbReference type="EC" id="3.4.21.107" evidence="11"/>
<gene>
    <name evidence="11" type="ORF">Q8A70_00145</name>
</gene>
<dbReference type="Pfam" id="PF13365">
    <property type="entry name" value="Trypsin_2"/>
    <property type="match status" value="1"/>
</dbReference>
<dbReference type="EMBL" id="JAUYVI010000001">
    <property type="protein sequence ID" value="MDQ7246049.1"/>
    <property type="molecule type" value="Genomic_DNA"/>
</dbReference>
<dbReference type="GO" id="GO:0016787">
    <property type="term" value="F:hydrolase activity"/>
    <property type="evidence" value="ECO:0007669"/>
    <property type="project" value="UniProtKB-KW"/>
</dbReference>
<dbReference type="PRINTS" id="PR00834">
    <property type="entry name" value="PROTEASES2C"/>
</dbReference>
<sequence>MLRLAASLALALFLATPAFAQEVVPQTKTQIELTFAPLVKKAAPAVVNIFTRTVVKERPVSPFFDDPFFQQFFGSQTPRERVQNSLGSGVVVRPDGLIVTNNHVIAKADEIRVVLSDGREFPATVIAADEKFDIGILKIETKGEVLPTLELKDSDDINVGDLVLAIGNPFGVGQTVTMGIVSALARTNIGVGDYGYYIQTDAAINPGNSGGALIGTDGKLIGINTAIYSKTGGSIGIGFAIPSNMVARILDAEASGGKLVQPWIGVSGEALTADIAVSMGLPHPGGVVVQQVYPMGPADRAGLQPGDVIVGVNDRNIGDPGGLRFRLATQKVGGTASLNVVRRGKPLDLPVKLIEAPEQPARDETELKGEQPLNGAVVVNLSPAVSDELGVGEWKGVAILKIRRGSYPDKIGLEPGDLLTKINGRDVYSVDEVVAVVSQPADQWSLTVSRNGQSKTIEVR</sequence>
<feature type="domain" description="PDZ" evidence="10">
    <location>
        <begin position="378"/>
        <end position="452"/>
    </location>
</feature>
<dbReference type="Gene3D" id="2.30.42.10">
    <property type="match status" value="2"/>
</dbReference>
<organism evidence="11 12">
    <name type="scientific">Dongia sedimenti</name>
    <dbReference type="NCBI Taxonomy" id="3064282"/>
    <lineage>
        <taxon>Bacteria</taxon>
        <taxon>Pseudomonadati</taxon>
        <taxon>Pseudomonadota</taxon>
        <taxon>Alphaproteobacteria</taxon>
        <taxon>Rhodospirillales</taxon>
        <taxon>Dongiaceae</taxon>
        <taxon>Dongia</taxon>
    </lineage>
</organism>
<evidence type="ECO:0000256" key="9">
    <source>
        <dbReference type="SAM" id="SignalP"/>
    </source>
</evidence>
<dbReference type="InterPro" id="IPR009003">
    <property type="entry name" value="Peptidase_S1_PA"/>
</dbReference>
<keyword evidence="8" id="KW-0720">Serine protease</keyword>
<name>A0ABU0YEE4_9PROT</name>
<feature type="signal peptide" evidence="9">
    <location>
        <begin position="1"/>
        <end position="20"/>
    </location>
</feature>